<name>A0A9K3GJE4_9EUKA</name>
<organism evidence="1 2">
    <name type="scientific">Kipferlia bialata</name>
    <dbReference type="NCBI Taxonomy" id="797122"/>
    <lineage>
        <taxon>Eukaryota</taxon>
        <taxon>Metamonada</taxon>
        <taxon>Carpediemonas-like organisms</taxon>
        <taxon>Kipferlia</taxon>
    </lineage>
</organism>
<evidence type="ECO:0000313" key="2">
    <source>
        <dbReference type="Proteomes" id="UP000265618"/>
    </source>
</evidence>
<reference evidence="1 2" key="1">
    <citation type="journal article" date="2018" name="PLoS ONE">
        <title>The draft genome of Kipferlia bialata reveals reductive genome evolution in fornicate parasites.</title>
        <authorList>
            <person name="Tanifuji G."/>
            <person name="Takabayashi S."/>
            <person name="Kume K."/>
            <person name="Takagi M."/>
            <person name="Nakayama T."/>
            <person name="Kamikawa R."/>
            <person name="Inagaki Y."/>
            <person name="Hashimoto T."/>
        </authorList>
    </citation>
    <scope>NUCLEOTIDE SEQUENCE [LARGE SCALE GENOMIC DNA]</scope>
    <source>
        <strain evidence="1">NY0173</strain>
    </source>
</reference>
<sequence>MAYSADDVRDLIVGYLGAEDRDPHLDAIYAYIIEHAALPEKDAPLASDFYISIVMVLVRAQEGDGVVPGLASL</sequence>
<evidence type="ECO:0000313" key="1">
    <source>
        <dbReference type="EMBL" id="GIQ84401.1"/>
    </source>
</evidence>
<dbReference type="Proteomes" id="UP000265618">
    <property type="component" value="Unassembled WGS sequence"/>
</dbReference>
<dbReference type="EMBL" id="BDIP01001440">
    <property type="protein sequence ID" value="GIQ84401.1"/>
    <property type="molecule type" value="Genomic_DNA"/>
</dbReference>
<comment type="caution">
    <text evidence="1">The sequence shown here is derived from an EMBL/GenBank/DDBJ whole genome shotgun (WGS) entry which is preliminary data.</text>
</comment>
<gene>
    <name evidence="1" type="ORF">KIPB_005885</name>
</gene>
<protein>
    <submittedName>
        <fullName evidence="1">Uncharacterized protein</fullName>
    </submittedName>
</protein>
<keyword evidence="2" id="KW-1185">Reference proteome</keyword>
<accession>A0A9K3GJE4</accession>
<dbReference type="AlphaFoldDB" id="A0A9K3GJE4"/>
<feature type="non-terminal residue" evidence="1">
    <location>
        <position position="1"/>
    </location>
</feature>
<proteinExistence type="predicted"/>